<proteinExistence type="predicted"/>
<dbReference type="AlphaFoldDB" id="A0A0A9U643"/>
<accession>A0A0A9U643</accession>
<organism evidence="1">
    <name type="scientific">Arundo donax</name>
    <name type="common">Giant reed</name>
    <name type="synonym">Donax arundinaceus</name>
    <dbReference type="NCBI Taxonomy" id="35708"/>
    <lineage>
        <taxon>Eukaryota</taxon>
        <taxon>Viridiplantae</taxon>
        <taxon>Streptophyta</taxon>
        <taxon>Embryophyta</taxon>
        <taxon>Tracheophyta</taxon>
        <taxon>Spermatophyta</taxon>
        <taxon>Magnoliopsida</taxon>
        <taxon>Liliopsida</taxon>
        <taxon>Poales</taxon>
        <taxon>Poaceae</taxon>
        <taxon>PACMAD clade</taxon>
        <taxon>Arundinoideae</taxon>
        <taxon>Arundineae</taxon>
        <taxon>Arundo</taxon>
    </lineage>
</organism>
<name>A0A0A9U643_ARUDO</name>
<evidence type="ECO:0000313" key="1">
    <source>
        <dbReference type="EMBL" id="JAD15681.1"/>
    </source>
</evidence>
<dbReference type="EMBL" id="GBRH01282214">
    <property type="protein sequence ID" value="JAD15681.1"/>
    <property type="molecule type" value="Transcribed_RNA"/>
</dbReference>
<reference evidence="1" key="1">
    <citation type="submission" date="2014-09" db="EMBL/GenBank/DDBJ databases">
        <authorList>
            <person name="Magalhaes I.L.F."/>
            <person name="Oliveira U."/>
            <person name="Santos F.R."/>
            <person name="Vidigal T.H.D.A."/>
            <person name="Brescovit A.D."/>
            <person name="Santos A.J."/>
        </authorList>
    </citation>
    <scope>NUCLEOTIDE SEQUENCE</scope>
    <source>
        <tissue evidence="1">Shoot tissue taken approximately 20 cm above the soil surface</tissue>
    </source>
</reference>
<reference evidence="1" key="2">
    <citation type="journal article" date="2015" name="Data Brief">
        <title>Shoot transcriptome of the giant reed, Arundo donax.</title>
        <authorList>
            <person name="Barrero R.A."/>
            <person name="Guerrero F.D."/>
            <person name="Moolhuijzen P."/>
            <person name="Goolsby J.A."/>
            <person name="Tidwell J."/>
            <person name="Bellgard S.E."/>
            <person name="Bellgard M.I."/>
        </authorList>
    </citation>
    <scope>NUCLEOTIDE SEQUENCE</scope>
    <source>
        <tissue evidence="1">Shoot tissue taken approximately 20 cm above the soil surface</tissue>
    </source>
</reference>
<sequence>MAVRGFLRARNTENDATLHRVRVWILQLLLQEQAAHSSTLIFVRTILLPTLQI</sequence>
<protein>
    <submittedName>
        <fullName evidence="1">Uncharacterized protein</fullName>
    </submittedName>
</protein>